<gene>
    <name evidence="1" type="ORF">E3J95_00925</name>
</gene>
<organism evidence="1 2">
    <name type="scientific">Aerophobetes bacterium</name>
    <dbReference type="NCBI Taxonomy" id="2030807"/>
    <lineage>
        <taxon>Bacteria</taxon>
        <taxon>Candidatus Aerophobota</taxon>
    </lineage>
</organism>
<dbReference type="Proteomes" id="UP000320781">
    <property type="component" value="Unassembled WGS sequence"/>
</dbReference>
<protein>
    <submittedName>
        <fullName evidence="1">Uncharacterized protein</fullName>
    </submittedName>
</protein>
<dbReference type="EMBL" id="SOKU01000037">
    <property type="protein sequence ID" value="TES86864.1"/>
    <property type="molecule type" value="Genomic_DNA"/>
</dbReference>
<accession>A0A523QM46</accession>
<evidence type="ECO:0000313" key="1">
    <source>
        <dbReference type="EMBL" id="TES86864.1"/>
    </source>
</evidence>
<evidence type="ECO:0000313" key="2">
    <source>
        <dbReference type="Proteomes" id="UP000320781"/>
    </source>
</evidence>
<sequence>MRKVLVMLVVGFLVVLVLTGVALAFENEPEGFRGLKWGDPPTEDMEFYKQGALLKYYMIPNENLQLGNASLYMVLYQFFLRPEEEAFSAAALYFQGEENHDRIKMICQGKFGKETTERYQTIIWMSLKTNVQLYYDTIEKTGFLGIASSPIMLEHTAAKEKLETEKAKGDW</sequence>
<dbReference type="AlphaFoldDB" id="A0A523QM46"/>
<name>A0A523QM46_UNCAE</name>
<reference evidence="1 2" key="1">
    <citation type="submission" date="2019-03" db="EMBL/GenBank/DDBJ databases">
        <title>Metabolic potential of uncultured bacteria and archaea associated with petroleum seepage in deep-sea sediments.</title>
        <authorList>
            <person name="Dong X."/>
            <person name="Hubert C."/>
        </authorList>
    </citation>
    <scope>NUCLEOTIDE SEQUENCE [LARGE SCALE GENOMIC DNA]</scope>
    <source>
        <strain evidence="1">E44_bin92</strain>
    </source>
</reference>
<comment type="caution">
    <text evidence="1">The sequence shown here is derived from an EMBL/GenBank/DDBJ whole genome shotgun (WGS) entry which is preliminary data.</text>
</comment>
<proteinExistence type="predicted"/>